<protein>
    <submittedName>
        <fullName evidence="8">Aquaporin</fullName>
    </submittedName>
</protein>
<feature type="transmembrane region" description="Helical" evidence="7">
    <location>
        <begin position="137"/>
        <end position="154"/>
    </location>
</feature>
<evidence type="ECO:0000256" key="1">
    <source>
        <dbReference type="ARBA" id="ARBA00004141"/>
    </source>
</evidence>
<keyword evidence="9" id="KW-1185">Reference proteome</keyword>
<dbReference type="Proteomes" id="UP000733379">
    <property type="component" value="Unassembled WGS sequence"/>
</dbReference>
<evidence type="ECO:0000256" key="3">
    <source>
        <dbReference type="ARBA" id="ARBA00022692"/>
    </source>
</evidence>
<feature type="transmembrane region" description="Helical" evidence="7">
    <location>
        <begin position="52"/>
        <end position="69"/>
    </location>
</feature>
<keyword evidence="3 6" id="KW-0812">Transmembrane</keyword>
<evidence type="ECO:0000256" key="4">
    <source>
        <dbReference type="ARBA" id="ARBA00022989"/>
    </source>
</evidence>
<dbReference type="PRINTS" id="PR00783">
    <property type="entry name" value="MINTRINSICP"/>
</dbReference>
<evidence type="ECO:0000256" key="6">
    <source>
        <dbReference type="RuleBase" id="RU000477"/>
    </source>
</evidence>
<comment type="similarity">
    <text evidence="6">Belongs to the MIP/aquaporin (TC 1.A.8) family.</text>
</comment>
<dbReference type="InterPro" id="IPR034294">
    <property type="entry name" value="Aquaporin_transptr"/>
</dbReference>
<gene>
    <name evidence="8" type="ORF">KO481_38010</name>
</gene>
<keyword evidence="2 6" id="KW-0813">Transport</keyword>
<keyword evidence="5 7" id="KW-0472">Membrane</keyword>
<dbReference type="Pfam" id="PF00230">
    <property type="entry name" value="MIP"/>
    <property type="match status" value="1"/>
</dbReference>
<dbReference type="PROSITE" id="PS00221">
    <property type="entry name" value="MIP"/>
    <property type="match status" value="2"/>
</dbReference>
<dbReference type="PANTHER" id="PTHR45724:SF13">
    <property type="entry name" value="AQUAPORIN NIP1-1-RELATED"/>
    <property type="match status" value="1"/>
</dbReference>
<feature type="transmembrane region" description="Helical" evidence="7">
    <location>
        <begin position="28"/>
        <end position="46"/>
    </location>
</feature>
<dbReference type="EMBL" id="JAHKNI010000020">
    <property type="protein sequence ID" value="MBU3067304.1"/>
    <property type="molecule type" value="Genomic_DNA"/>
</dbReference>
<feature type="transmembrane region" description="Helical" evidence="7">
    <location>
        <begin position="166"/>
        <end position="190"/>
    </location>
</feature>
<reference evidence="8 9" key="1">
    <citation type="submission" date="2021-06" db="EMBL/GenBank/DDBJ databases">
        <title>Actinomycetes sequencing.</title>
        <authorList>
            <person name="Shan Q."/>
        </authorList>
    </citation>
    <scope>NUCLEOTIDE SEQUENCE [LARGE SCALE GENOMIC DNA]</scope>
    <source>
        <strain evidence="8 9">NEAU-G5</strain>
    </source>
</reference>
<comment type="caution">
    <text evidence="8">The sequence shown here is derived from an EMBL/GenBank/DDBJ whole genome shotgun (WGS) entry which is preliminary data.</text>
</comment>
<dbReference type="InterPro" id="IPR000425">
    <property type="entry name" value="MIP"/>
</dbReference>
<dbReference type="InterPro" id="IPR022357">
    <property type="entry name" value="MIP_CS"/>
</dbReference>
<accession>A0ABS6BDN5</accession>
<dbReference type="Gene3D" id="1.20.1080.10">
    <property type="entry name" value="Glycerol uptake facilitator protein"/>
    <property type="match status" value="1"/>
</dbReference>
<evidence type="ECO:0000256" key="2">
    <source>
        <dbReference type="ARBA" id="ARBA00022448"/>
    </source>
</evidence>
<name>A0ABS6BDN5_9NOCA</name>
<evidence type="ECO:0000313" key="8">
    <source>
        <dbReference type="EMBL" id="MBU3067304.1"/>
    </source>
</evidence>
<sequence length="236" mass="24423">MVTLEEATSARTAEPHEATAARRTAAKFAVELIGTFFLVVTVGTSVRSGSPLAPLAIGAVLMVMIYAGGHVSGGHYNPAVTLAVLLRHRITPRDAVRYWIAQLVAGLLAAVVVRAVVDPAQPAAPTLLTLNHHTVGAAFVVELLFTFALCYVVLNVATSKSHPDNSFYGLAIGSTVMAGAFAVSAISGGAFNPAVTLGAAVMGMFAWPTLWVYLAAQLIAGAAAGVAFRALNPDDR</sequence>
<keyword evidence="4 7" id="KW-1133">Transmembrane helix</keyword>
<dbReference type="InterPro" id="IPR023271">
    <property type="entry name" value="Aquaporin-like"/>
</dbReference>
<organism evidence="8 9">
    <name type="scientific">Nocardia albiluteola</name>
    <dbReference type="NCBI Taxonomy" id="2842303"/>
    <lineage>
        <taxon>Bacteria</taxon>
        <taxon>Bacillati</taxon>
        <taxon>Actinomycetota</taxon>
        <taxon>Actinomycetes</taxon>
        <taxon>Mycobacteriales</taxon>
        <taxon>Nocardiaceae</taxon>
        <taxon>Nocardia</taxon>
    </lineage>
</organism>
<feature type="transmembrane region" description="Helical" evidence="7">
    <location>
        <begin position="96"/>
        <end position="117"/>
    </location>
</feature>
<evidence type="ECO:0000313" key="9">
    <source>
        <dbReference type="Proteomes" id="UP000733379"/>
    </source>
</evidence>
<evidence type="ECO:0000256" key="5">
    <source>
        <dbReference type="ARBA" id="ARBA00023136"/>
    </source>
</evidence>
<dbReference type="RefSeq" id="WP_215923388.1">
    <property type="nucleotide sequence ID" value="NZ_JAHKNI010000020.1"/>
</dbReference>
<evidence type="ECO:0000256" key="7">
    <source>
        <dbReference type="SAM" id="Phobius"/>
    </source>
</evidence>
<feature type="transmembrane region" description="Helical" evidence="7">
    <location>
        <begin position="210"/>
        <end position="231"/>
    </location>
</feature>
<dbReference type="PANTHER" id="PTHR45724">
    <property type="entry name" value="AQUAPORIN NIP2-1"/>
    <property type="match status" value="1"/>
</dbReference>
<dbReference type="SUPFAM" id="SSF81338">
    <property type="entry name" value="Aquaporin-like"/>
    <property type="match status" value="1"/>
</dbReference>
<comment type="subcellular location">
    <subcellularLocation>
        <location evidence="1">Membrane</location>
        <topology evidence="1">Multi-pass membrane protein</topology>
    </subcellularLocation>
</comment>
<proteinExistence type="inferred from homology"/>